<feature type="non-terminal residue" evidence="5">
    <location>
        <position position="110"/>
    </location>
</feature>
<accession>X1VEJ2</accession>
<dbReference type="PANTHER" id="PTHR43386:SF6">
    <property type="entry name" value="ABC TRANSPORTER PERMEASE PROTEIN"/>
    <property type="match status" value="1"/>
</dbReference>
<dbReference type="InterPro" id="IPR025966">
    <property type="entry name" value="OppC_N"/>
</dbReference>
<evidence type="ECO:0000256" key="2">
    <source>
        <dbReference type="ARBA" id="ARBA00022448"/>
    </source>
</evidence>
<evidence type="ECO:0000313" key="5">
    <source>
        <dbReference type="EMBL" id="GAJ12591.1"/>
    </source>
</evidence>
<dbReference type="InterPro" id="IPR050366">
    <property type="entry name" value="BP-dependent_transpt_permease"/>
</dbReference>
<dbReference type="GO" id="GO:0005886">
    <property type="term" value="C:plasma membrane"/>
    <property type="evidence" value="ECO:0007669"/>
    <property type="project" value="UniProtKB-SubCell"/>
</dbReference>
<keyword evidence="3" id="KW-0472">Membrane</keyword>
<evidence type="ECO:0000256" key="1">
    <source>
        <dbReference type="ARBA" id="ARBA00004651"/>
    </source>
</evidence>
<evidence type="ECO:0000256" key="3">
    <source>
        <dbReference type="SAM" id="Phobius"/>
    </source>
</evidence>
<name>X1VEJ2_9ZZZZ</name>
<dbReference type="Pfam" id="PF12911">
    <property type="entry name" value="OppC_N"/>
    <property type="match status" value="1"/>
</dbReference>
<gene>
    <name evidence="5" type="ORF">S12H4_42205</name>
</gene>
<comment type="caution">
    <text evidence="5">The sequence shown here is derived from an EMBL/GenBank/DDBJ whole genome shotgun (WGS) entry which is preliminary data.</text>
</comment>
<evidence type="ECO:0000259" key="4">
    <source>
        <dbReference type="Pfam" id="PF12911"/>
    </source>
</evidence>
<reference evidence="5" key="1">
    <citation type="journal article" date="2014" name="Front. Microbiol.">
        <title>High frequency of phylogenetically diverse reductive dehalogenase-homologous genes in deep subseafloor sedimentary metagenomes.</title>
        <authorList>
            <person name="Kawai M."/>
            <person name="Futagami T."/>
            <person name="Toyoda A."/>
            <person name="Takaki Y."/>
            <person name="Nishi S."/>
            <person name="Hori S."/>
            <person name="Arai W."/>
            <person name="Tsubouchi T."/>
            <person name="Morono Y."/>
            <person name="Uchiyama I."/>
            <person name="Ito T."/>
            <person name="Fujiyama A."/>
            <person name="Inagaki F."/>
            <person name="Takami H."/>
        </authorList>
    </citation>
    <scope>NUCLEOTIDE SEQUENCE</scope>
    <source>
        <strain evidence="5">Expedition CK06-06</strain>
    </source>
</reference>
<dbReference type="EMBL" id="BARW01025804">
    <property type="protein sequence ID" value="GAJ12591.1"/>
    <property type="molecule type" value="Genomic_DNA"/>
</dbReference>
<feature type="transmembrane region" description="Helical" evidence="3">
    <location>
        <begin position="31"/>
        <end position="53"/>
    </location>
</feature>
<protein>
    <recommendedName>
        <fullName evidence="4">Oligopeptide transport permease C-like N-terminal domain-containing protein</fullName>
    </recommendedName>
</protein>
<proteinExistence type="predicted"/>
<dbReference type="PANTHER" id="PTHR43386">
    <property type="entry name" value="OLIGOPEPTIDE TRANSPORT SYSTEM PERMEASE PROTEIN APPC"/>
    <property type="match status" value="1"/>
</dbReference>
<keyword evidence="3" id="KW-0812">Transmembrane</keyword>
<feature type="transmembrane region" description="Helical" evidence="3">
    <location>
        <begin position="84"/>
        <end position="109"/>
    </location>
</feature>
<comment type="subcellular location">
    <subcellularLocation>
        <location evidence="1">Cell membrane</location>
        <topology evidence="1">Multi-pass membrane protein</topology>
    </subcellularLocation>
</comment>
<sequence>MADSLSGSVSERKRHSFLTDFVIRLVKEKPLGMIGGVITLVLLLTAIFANFLAPYGMNETWVGGFLEPPSTSFWFGTDNVGRDILSRIIFGARVSVIVGLAAASLGTILS</sequence>
<keyword evidence="2" id="KW-0813">Transport</keyword>
<dbReference type="AlphaFoldDB" id="X1VEJ2"/>
<organism evidence="5">
    <name type="scientific">marine sediment metagenome</name>
    <dbReference type="NCBI Taxonomy" id="412755"/>
    <lineage>
        <taxon>unclassified sequences</taxon>
        <taxon>metagenomes</taxon>
        <taxon>ecological metagenomes</taxon>
    </lineage>
</organism>
<feature type="domain" description="Oligopeptide transport permease C-like N-terminal" evidence="4">
    <location>
        <begin position="16"/>
        <end position="69"/>
    </location>
</feature>
<keyword evidence="3" id="KW-1133">Transmembrane helix</keyword>